<dbReference type="GO" id="GO:0005509">
    <property type="term" value="F:calcium ion binding"/>
    <property type="evidence" value="ECO:0007669"/>
    <property type="project" value="InterPro"/>
</dbReference>
<evidence type="ECO:0000313" key="3">
    <source>
        <dbReference type="EMBL" id="GMI01313.1"/>
    </source>
</evidence>
<evidence type="ECO:0000313" key="4">
    <source>
        <dbReference type="Proteomes" id="UP001165122"/>
    </source>
</evidence>
<keyword evidence="1" id="KW-0106">Calcium</keyword>
<dbReference type="CDD" id="cd00051">
    <property type="entry name" value="EFh"/>
    <property type="match status" value="1"/>
</dbReference>
<evidence type="ECO:0000259" key="2">
    <source>
        <dbReference type="PROSITE" id="PS50222"/>
    </source>
</evidence>
<protein>
    <recommendedName>
        <fullName evidence="2">EF-hand domain-containing protein</fullName>
    </recommendedName>
</protein>
<name>A0A9W7F4P0_9STRA</name>
<dbReference type="InterPro" id="IPR018247">
    <property type="entry name" value="EF_Hand_1_Ca_BS"/>
</dbReference>
<dbReference type="SUPFAM" id="SSF47473">
    <property type="entry name" value="EF-hand"/>
    <property type="match status" value="1"/>
</dbReference>
<dbReference type="EMBL" id="BRXW01000033">
    <property type="protein sequence ID" value="GMI01313.1"/>
    <property type="molecule type" value="Genomic_DNA"/>
</dbReference>
<reference evidence="4" key="1">
    <citation type="journal article" date="2023" name="Commun. Biol.">
        <title>Genome analysis of Parmales, the sister group of diatoms, reveals the evolutionary specialization of diatoms from phago-mixotrophs to photoautotrophs.</title>
        <authorList>
            <person name="Ban H."/>
            <person name="Sato S."/>
            <person name="Yoshikawa S."/>
            <person name="Yamada K."/>
            <person name="Nakamura Y."/>
            <person name="Ichinomiya M."/>
            <person name="Sato N."/>
            <person name="Blanc-Mathieu R."/>
            <person name="Endo H."/>
            <person name="Kuwata A."/>
            <person name="Ogata H."/>
        </authorList>
    </citation>
    <scope>NUCLEOTIDE SEQUENCE [LARGE SCALE GENOMIC DNA]</scope>
    <source>
        <strain evidence="4">NIES 3700</strain>
    </source>
</reference>
<dbReference type="AlphaFoldDB" id="A0A9W7F4P0"/>
<dbReference type="PROSITE" id="PS00018">
    <property type="entry name" value="EF_HAND_1"/>
    <property type="match status" value="1"/>
</dbReference>
<keyword evidence="4" id="KW-1185">Reference proteome</keyword>
<sequence>MKTDAIYKGRLGTAKLAEESIDESELPSLLTSLSITASPSDVSALFSSLDVDASGTICFDEFSQWYFSHSTHTSSIHTNILSRHTASHFESTPVPPDIITSAL</sequence>
<evidence type="ECO:0000256" key="1">
    <source>
        <dbReference type="ARBA" id="ARBA00022837"/>
    </source>
</evidence>
<feature type="domain" description="EF-hand" evidence="2">
    <location>
        <begin position="37"/>
        <end position="72"/>
    </location>
</feature>
<proteinExistence type="predicted"/>
<organism evidence="3 4">
    <name type="scientific">Triparma laevis f. longispina</name>
    <dbReference type="NCBI Taxonomy" id="1714387"/>
    <lineage>
        <taxon>Eukaryota</taxon>
        <taxon>Sar</taxon>
        <taxon>Stramenopiles</taxon>
        <taxon>Ochrophyta</taxon>
        <taxon>Bolidophyceae</taxon>
        <taxon>Parmales</taxon>
        <taxon>Triparmaceae</taxon>
        <taxon>Triparma</taxon>
    </lineage>
</organism>
<dbReference type="Gene3D" id="1.10.238.10">
    <property type="entry name" value="EF-hand"/>
    <property type="match status" value="1"/>
</dbReference>
<comment type="caution">
    <text evidence="3">The sequence shown here is derived from an EMBL/GenBank/DDBJ whole genome shotgun (WGS) entry which is preliminary data.</text>
</comment>
<dbReference type="InterPro" id="IPR011992">
    <property type="entry name" value="EF-hand-dom_pair"/>
</dbReference>
<gene>
    <name evidence="3" type="ORF">TrLO_g1120</name>
</gene>
<dbReference type="PROSITE" id="PS50222">
    <property type="entry name" value="EF_HAND_2"/>
    <property type="match status" value="1"/>
</dbReference>
<dbReference type="Proteomes" id="UP001165122">
    <property type="component" value="Unassembled WGS sequence"/>
</dbReference>
<accession>A0A9W7F4P0</accession>
<dbReference type="InterPro" id="IPR002048">
    <property type="entry name" value="EF_hand_dom"/>
</dbReference>